<dbReference type="EMBL" id="JBHSLI010000004">
    <property type="protein sequence ID" value="MFC5293495.1"/>
    <property type="molecule type" value="Genomic_DNA"/>
</dbReference>
<dbReference type="Pfam" id="PF08450">
    <property type="entry name" value="SGL"/>
    <property type="match status" value="1"/>
</dbReference>
<dbReference type="PANTHER" id="PTHR47572">
    <property type="entry name" value="LIPOPROTEIN-RELATED"/>
    <property type="match status" value="1"/>
</dbReference>
<dbReference type="InterPro" id="IPR051262">
    <property type="entry name" value="SMP-30/CGR1_Lactonase"/>
</dbReference>
<evidence type="ECO:0000313" key="2">
    <source>
        <dbReference type="EMBL" id="MFC5293495.1"/>
    </source>
</evidence>
<comment type="caution">
    <text evidence="2">The sequence shown here is derived from an EMBL/GenBank/DDBJ whole genome shotgun (WGS) entry which is preliminary data.</text>
</comment>
<keyword evidence="3" id="KW-1185">Reference proteome</keyword>
<sequence length="314" mass="33400">MSEQRLLASGLQFPEGPIACSDGSVLIVEIERRTVTRVHADGRIEIVAELEGGPNGLALGPDGALYICNNGGFLFQKLSGFNRTKPGVPDGYIGGWIERLDLATGERRVLYTHCDETALVGPNDLVFDTHGGFYFTDMGKTYPRMRINGGLYYAMADGSRIVEIAYPMIMPNGTGLSPDGTVLYAAETETGRLWAFDLEAPGVVRPAPFPSPHGGRILCTLPGYQRFDSLAVSANGNICVATLVSGCISVVSPQGQLLRQVPTGDLFTTNICFGGPDLKTAYITLSGTGRLIAMPWPEPGLKLAGSEGGGREVA</sequence>
<accession>A0ABW0F6J3</accession>
<gene>
    <name evidence="2" type="ORF">ACFPK2_10900</name>
</gene>
<protein>
    <submittedName>
        <fullName evidence="2">SMP-30/gluconolactonase/LRE family protein</fullName>
    </submittedName>
</protein>
<feature type="domain" description="SMP-30/Gluconolactonase/LRE-like region" evidence="1">
    <location>
        <begin position="13"/>
        <end position="285"/>
    </location>
</feature>
<dbReference type="InterPro" id="IPR013658">
    <property type="entry name" value="SGL"/>
</dbReference>
<dbReference type="RefSeq" id="WP_158443965.1">
    <property type="nucleotide sequence ID" value="NZ_JAOAOS010000013.1"/>
</dbReference>
<reference evidence="3" key="1">
    <citation type="journal article" date="2019" name="Int. J. Syst. Evol. Microbiol.">
        <title>The Global Catalogue of Microorganisms (GCM) 10K type strain sequencing project: providing services to taxonomists for standard genome sequencing and annotation.</title>
        <authorList>
            <consortium name="The Broad Institute Genomics Platform"/>
            <consortium name="The Broad Institute Genome Sequencing Center for Infectious Disease"/>
            <person name="Wu L."/>
            <person name="Ma J."/>
        </authorList>
    </citation>
    <scope>NUCLEOTIDE SEQUENCE [LARGE SCALE GENOMIC DNA]</scope>
    <source>
        <strain evidence="3">CGMCC 1.15643</strain>
    </source>
</reference>
<evidence type="ECO:0000313" key="3">
    <source>
        <dbReference type="Proteomes" id="UP001595976"/>
    </source>
</evidence>
<dbReference type="InterPro" id="IPR011042">
    <property type="entry name" value="6-blade_b-propeller_TolB-like"/>
</dbReference>
<dbReference type="Gene3D" id="2.120.10.30">
    <property type="entry name" value="TolB, C-terminal domain"/>
    <property type="match status" value="1"/>
</dbReference>
<organism evidence="2 3">
    <name type="scientific">Bosea minatitlanensis</name>
    <dbReference type="NCBI Taxonomy" id="128782"/>
    <lineage>
        <taxon>Bacteria</taxon>
        <taxon>Pseudomonadati</taxon>
        <taxon>Pseudomonadota</taxon>
        <taxon>Alphaproteobacteria</taxon>
        <taxon>Hyphomicrobiales</taxon>
        <taxon>Boseaceae</taxon>
        <taxon>Bosea</taxon>
    </lineage>
</organism>
<dbReference type="Proteomes" id="UP001595976">
    <property type="component" value="Unassembled WGS sequence"/>
</dbReference>
<evidence type="ECO:0000259" key="1">
    <source>
        <dbReference type="Pfam" id="PF08450"/>
    </source>
</evidence>
<proteinExistence type="predicted"/>
<dbReference type="SUPFAM" id="SSF63829">
    <property type="entry name" value="Calcium-dependent phosphotriesterase"/>
    <property type="match status" value="1"/>
</dbReference>
<dbReference type="PANTHER" id="PTHR47572:SF5">
    <property type="entry name" value="BLR2277 PROTEIN"/>
    <property type="match status" value="1"/>
</dbReference>
<name>A0ABW0F6J3_9HYPH</name>